<organism evidence="3 4">
    <name type="scientific">Heterodera schachtii</name>
    <name type="common">Sugarbeet cyst nematode worm</name>
    <name type="synonym">Tylenchus schachtii</name>
    <dbReference type="NCBI Taxonomy" id="97005"/>
    <lineage>
        <taxon>Eukaryota</taxon>
        <taxon>Metazoa</taxon>
        <taxon>Ecdysozoa</taxon>
        <taxon>Nematoda</taxon>
        <taxon>Chromadorea</taxon>
        <taxon>Rhabditida</taxon>
        <taxon>Tylenchina</taxon>
        <taxon>Tylenchomorpha</taxon>
        <taxon>Tylenchoidea</taxon>
        <taxon>Heteroderidae</taxon>
        <taxon>Heteroderinae</taxon>
        <taxon>Heterodera</taxon>
    </lineage>
</organism>
<accession>A0ABD2JPN0</accession>
<keyword evidence="4" id="KW-1185">Reference proteome</keyword>
<protein>
    <submittedName>
        <fullName evidence="3">Uncharacterized protein</fullName>
    </submittedName>
</protein>
<evidence type="ECO:0000256" key="2">
    <source>
        <dbReference type="SAM" id="Phobius"/>
    </source>
</evidence>
<dbReference type="AlphaFoldDB" id="A0ABD2JPN0"/>
<name>A0ABD2JPN0_HETSC</name>
<keyword evidence="2" id="KW-0812">Transmembrane</keyword>
<sequence>MSICRERRDNELRLTYFTESELSEESNFLRARIAELERIKRTKPSAANGITNANSLENSFDEFAQLTVQNEKKPKNCPQMDDNLLKNSFASLKKQLDGNEEKVNNLENELKELVQKQTDTSEQQETDKAQLLAKIDEALEMQKNAQQKTVEYLNKTNERLKATAYYYRHSKAAFDEVQKRIAVMEVIVGLLIFLIFISPFAYYFSF</sequence>
<gene>
    <name evidence="3" type="ORF">niasHS_007724</name>
</gene>
<feature type="coiled-coil region" evidence="1">
    <location>
        <begin position="89"/>
        <end position="148"/>
    </location>
</feature>
<proteinExistence type="predicted"/>
<dbReference type="Proteomes" id="UP001620645">
    <property type="component" value="Unassembled WGS sequence"/>
</dbReference>
<reference evidence="3 4" key="1">
    <citation type="submission" date="2024-10" db="EMBL/GenBank/DDBJ databases">
        <authorList>
            <person name="Kim D."/>
        </authorList>
    </citation>
    <scope>NUCLEOTIDE SEQUENCE [LARGE SCALE GENOMIC DNA]</scope>
    <source>
        <strain evidence="3">Taebaek</strain>
    </source>
</reference>
<evidence type="ECO:0000256" key="1">
    <source>
        <dbReference type="SAM" id="Coils"/>
    </source>
</evidence>
<feature type="transmembrane region" description="Helical" evidence="2">
    <location>
        <begin position="181"/>
        <end position="204"/>
    </location>
</feature>
<keyword evidence="2" id="KW-0472">Membrane</keyword>
<comment type="caution">
    <text evidence="3">The sequence shown here is derived from an EMBL/GenBank/DDBJ whole genome shotgun (WGS) entry which is preliminary data.</text>
</comment>
<evidence type="ECO:0000313" key="3">
    <source>
        <dbReference type="EMBL" id="KAL3092515.1"/>
    </source>
</evidence>
<keyword evidence="2" id="KW-1133">Transmembrane helix</keyword>
<keyword evidence="1" id="KW-0175">Coiled coil</keyword>
<dbReference type="EMBL" id="JBICCN010000118">
    <property type="protein sequence ID" value="KAL3092515.1"/>
    <property type="molecule type" value="Genomic_DNA"/>
</dbReference>
<evidence type="ECO:0000313" key="4">
    <source>
        <dbReference type="Proteomes" id="UP001620645"/>
    </source>
</evidence>